<dbReference type="AlphaFoldDB" id="A0A1G2CKZ1"/>
<feature type="region of interest" description="Disordered" evidence="1">
    <location>
        <begin position="1"/>
        <end position="33"/>
    </location>
</feature>
<organism evidence="2 3">
    <name type="scientific">Candidatus Liptonbacteria bacterium RIFCSPLOWO2_01_FULL_56_20</name>
    <dbReference type="NCBI Taxonomy" id="1798652"/>
    <lineage>
        <taxon>Bacteria</taxon>
        <taxon>Candidatus Liptoniibacteriota</taxon>
    </lineage>
</organism>
<dbReference type="STRING" id="1798652.A3A43_00400"/>
<evidence type="ECO:0000256" key="1">
    <source>
        <dbReference type="SAM" id="MobiDB-lite"/>
    </source>
</evidence>
<evidence type="ECO:0000313" key="2">
    <source>
        <dbReference type="EMBL" id="OGZ01088.1"/>
    </source>
</evidence>
<evidence type="ECO:0000313" key="3">
    <source>
        <dbReference type="Proteomes" id="UP000178495"/>
    </source>
</evidence>
<reference evidence="2 3" key="1">
    <citation type="journal article" date="2016" name="Nat. Commun.">
        <title>Thousands of microbial genomes shed light on interconnected biogeochemical processes in an aquifer system.</title>
        <authorList>
            <person name="Anantharaman K."/>
            <person name="Brown C.T."/>
            <person name="Hug L.A."/>
            <person name="Sharon I."/>
            <person name="Castelle C.J."/>
            <person name="Probst A.J."/>
            <person name="Thomas B.C."/>
            <person name="Singh A."/>
            <person name="Wilkins M.J."/>
            <person name="Karaoz U."/>
            <person name="Brodie E.L."/>
            <person name="Williams K.H."/>
            <person name="Hubbard S.S."/>
            <person name="Banfield J.F."/>
        </authorList>
    </citation>
    <scope>NUCLEOTIDE SEQUENCE [LARGE SCALE GENOMIC DNA]</scope>
</reference>
<sequence>MFGRERPPSITEPPSEEPEKARSEASTEEEIPVESKGFINRIRELVNSKVQESRLPTKEGLGYESTMGIYGGKLASDTEGRMVYDTRGLWSRVDQWGDRILRSFDEHHARWPWKIARSRPMQFVKILPFIVDSKRYRGTPEMTMDNIERLGLEDYYGPHEWGIEVKQPEVFTHAIGLQDVFRQDLIQSPVLDKIDRFEAEAAAVRYMKELHDTAGGIAEGNVYTFLFEKAEGGKAEKPFLMIPTETYNPEKHISLIEQKATDLLDFLASVGMEEWRRSQSLKNEDERWASMKKAWDVALSSYGDKKVISMVASYVRRGRLTLPGDIEALEFETSSTYRQSRRVFAAHNTQRLTAVADISAELRRRIIGACEQYTKESE</sequence>
<accession>A0A1G2CKZ1</accession>
<proteinExistence type="predicted"/>
<protein>
    <submittedName>
        <fullName evidence="2">Uncharacterized protein</fullName>
    </submittedName>
</protein>
<gene>
    <name evidence="2" type="ORF">A3A43_00400</name>
</gene>
<dbReference type="Proteomes" id="UP000178495">
    <property type="component" value="Unassembled WGS sequence"/>
</dbReference>
<dbReference type="EMBL" id="MHLC01000021">
    <property type="protein sequence ID" value="OGZ01088.1"/>
    <property type="molecule type" value="Genomic_DNA"/>
</dbReference>
<name>A0A1G2CKZ1_9BACT</name>
<comment type="caution">
    <text evidence="2">The sequence shown here is derived from an EMBL/GenBank/DDBJ whole genome shotgun (WGS) entry which is preliminary data.</text>
</comment>